<dbReference type="PRINTS" id="PR00337">
    <property type="entry name" value="LEUILEVALBP"/>
</dbReference>
<feature type="chain" id="PRO_5047343569" evidence="5">
    <location>
        <begin position="31"/>
        <end position="400"/>
    </location>
</feature>
<evidence type="ECO:0000256" key="3">
    <source>
        <dbReference type="ARBA" id="ARBA00022729"/>
    </source>
</evidence>
<dbReference type="EMBL" id="JBHSRS010000080">
    <property type="protein sequence ID" value="MFC6282820.1"/>
    <property type="molecule type" value="Genomic_DNA"/>
</dbReference>
<dbReference type="InterPro" id="IPR028081">
    <property type="entry name" value="Leu-bd"/>
</dbReference>
<accession>A0ABW1TZY3</accession>
<feature type="domain" description="Leucine-binding protein" evidence="6">
    <location>
        <begin position="40"/>
        <end position="385"/>
    </location>
</feature>
<evidence type="ECO:0000313" key="8">
    <source>
        <dbReference type="Proteomes" id="UP001596270"/>
    </source>
</evidence>
<dbReference type="CDD" id="cd06343">
    <property type="entry name" value="PBP1_ABC_ligand_binding-like"/>
    <property type="match status" value="1"/>
</dbReference>
<comment type="similarity">
    <text evidence="1">Belongs to the leucine-binding protein family.</text>
</comment>
<keyword evidence="2" id="KW-0813">Transport</keyword>
<dbReference type="InterPro" id="IPR000709">
    <property type="entry name" value="Leu_Ile_Val-bd"/>
</dbReference>
<evidence type="ECO:0000256" key="4">
    <source>
        <dbReference type="ARBA" id="ARBA00022970"/>
    </source>
</evidence>
<evidence type="ECO:0000256" key="2">
    <source>
        <dbReference type="ARBA" id="ARBA00022448"/>
    </source>
</evidence>
<evidence type="ECO:0000259" key="6">
    <source>
        <dbReference type="Pfam" id="PF13458"/>
    </source>
</evidence>
<dbReference type="Gene3D" id="3.40.50.2300">
    <property type="match status" value="2"/>
</dbReference>
<comment type="caution">
    <text evidence="7">The sequence shown here is derived from an EMBL/GenBank/DDBJ whole genome shotgun (WGS) entry which is preliminary data.</text>
</comment>
<keyword evidence="8" id="KW-1185">Reference proteome</keyword>
<protein>
    <submittedName>
        <fullName evidence="7">ABC transporter substrate-binding protein</fullName>
    </submittedName>
</protein>
<dbReference type="SUPFAM" id="SSF53822">
    <property type="entry name" value="Periplasmic binding protein-like I"/>
    <property type="match status" value="1"/>
</dbReference>
<proteinExistence type="inferred from homology"/>
<evidence type="ECO:0000256" key="1">
    <source>
        <dbReference type="ARBA" id="ARBA00010062"/>
    </source>
</evidence>
<dbReference type="Pfam" id="PF13458">
    <property type="entry name" value="Peripla_BP_6"/>
    <property type="match status" value="1"/>
</dbReference>
<gene>
    <name evidence="7" type="ORF">ACFQND_16485</name>
</gene>
<reference evidence="8" key="1">
    <citation type="journal article" date="2019" name="Int. J. Syst. Evol. Microbiol.">
        <title>The Global Catalogue of Microorganisms (GCM) 10K type strain sequencing project: providing services to taxonomists for standard genome sequencing and annotation.</title>
        <authorList>
            <consortium name="The Broad Institute Genomics Platform"/>
            <consortium name="The Broad Institute Genome Sequencing Center for Infectious Disease"/>
            <person name="Wu L."/>
            <person name="Ma J."/>
        </authorList>
    </citation>
    <scope>NUCLEOTIDE SEQUENCE [LARGE SCALE GENOMIC DNA]</scope>
    <source>
        <strain evidence="8">CCUG 39402</strain>
    </source>
</reference>
<dbReference type="Proteomes" id="UP001596270">
    <property type="component" value="Unassembled WGS sequence"/>
</dbReference>
<dbReference type="InterPro" id="IPR028082">
    <property type="entry name" value="Peripla_BP_I"/>
</dbReference>
<organism evidence="7 8">
    <name type="scientific">Polaromonas aquatica</name>
    <dbReference type="NCBI Taxonomy" id="332657"/>
    <lineage>
        <taxon>Bacteria</taxon>
        <taxon>Pseudomonadati</taxon>
        <taxon>Pseudomonadota</taxon>
        <taxon>Betaproteobacteria</taxon>
        <taxon>Burkholderiales</taxon>
        <taxon>Comamonadaceae</taxon>
        <taxon>Polaromonas</taxon>
    </lineage>
</organism>
<dbReference type="PANTHER" id="PTHR47235">
    <property type="entry name" value="BLR6548 PROTEIN"/>
    <property type="match status" value="1"/>
</dbReference>
<sequence>MSKNFKKIVGHLAKISAIALAAGAAMTAAAQDVGVTATEILIGEVQPMSGPASLIGKAGAAGSKLAIAEINANGGINGRKLRAIYEDDGYVPARSVSSVKKLIDSDKVFGITGTTGSSHMVAMLPTIEEAKIPTIVHMAPNPAVVTPRRPTVFMIGPDYDYAGYAPISYMVEKMNKKGGKFGILYQDDDFGKALLAGYQKAVKQYGLNSVAEISFKRGAKDFSAEVLTLKDKGADAVYLGTLTTESASVMSEFRRLNMDVTLGTLWAGQLPAAVKLAAPSGYKYLIPDYYASNYDPAGVALMAKAKKYLNADDYANFNRYTVSGYVGTLVFAEGIRRCGANVTRVCVVNELNKLQNFQTGGLSGPVSFNNPKAQAVLPIKLFQTDPASGTVKSMTDFIAY</sequence>
<evidence type="ECO:0000256" key="5">
    <source>
        <dbReference type="SAM" id="SignalP"/>
    </source>
</evidence>
<keyword evidence="4" id="KW-0029">Amino-acid transport</keyword>
<evidence type="ECO:0000313" key="7">
    <source>
        <dbReference type="EMBL" id="MFC6282820.1"/>
    </source>
</evidence>
<name>A0ABW1TZY3_9BURK</name>
<keyword evidence="3 5" id="KW-0732">Signal</keyword>
<dbReference type="RefSeq" id="WP_371439222.1">
    <property type="nucleotide sequence ID" value="NZ_JBHSRS010000080.1"/>
</dbReference>
<feature type="signal peptide" evidence="5">
    <location>
        <begin position="1"/>
        <end position="30"/>
    </location>
</feature>
<dbReference type="PANTHER" id="PTHR47235:SF1">
    <property type="entry name" value="BLR6548 PROTEIN"/>
    <property type="match status" value="1"/>
</dbReference>